<dbReference type="SUPFAM" id="SSF48403">
    <property type="entry name" value="Ankyrin repeat"/>
    <property type="match status" value="2"/>
</dbReference>
<dbReference type="InterPro" id="IPR036770">
    <property type="entry name" value="Ankyrin_rpt-contain_sf"/>
</dbReference>
<protein>
    <submittedName>
        <fullName evidence="4">Uncharacterized protein</fullName>
    </submittedName>
</protein>
<feature type="repeat" description="ANK" evidence="3">
    <location>
        <begin position="44"/>
        <end position="67"/>
    </location>
</feature>
<dbReference type="PANTHER" id="PTHR24126">
    <property type="entry name" value="ANKYRIN REPEAT, PH AND SEC7 DOMAIN CONTAINING PROTEIN SECG-RELATED"/>
    <property type="match status" value="1"/>
</dbReference>
<keyword evidence="2 3" id="KW-0040">ANK repeat</keyword>
<dbReference type="PANTHER" id="PTHR24126:SF14">
    <property type="entry name" value="ANK_REP_REGION DOMAIN-CONTAINING PROTEIN"/>
    <property type="match status" value="1"/>
</dbReference>
<evidence type="ECO:0000313" key="5">
    <source>
        <dbReference type="Proteomes" id="UP000075880"/>
    </source>
</evidence>
<dbReference type="PROSITE" id="PS50088">
    <property type="entry name" value="ANK_REPEAT"/>
    <property type="match status" value="2"/>
</dbReference>
<dbReference type="Proteomes" id="UP000075880">
    <property type="component" value="Unassembled WGS sequence"/>
</dbReference>
<dbReference type="AlphaFoldDB" id="A0AAG5D6A5"/>
<dbReference type="PROSITE" id="PS50297">
    <property type="entry name" value="ANK_REP_REGION"/>
    <property type="match status" value="2"/>
</dbReference>
<dbReference type="EnsemblMetazoa" id="ENSAATROPT007138">
    <property type="protein sequence ID" value="ENSAATROPP006394"/>
    <property type="gene ID" value="ENSAATROPG005816"/>
</dbReference>
<dbReference type="Pfam" id="PF12796">
    <property type="entry name" value="Ank_2"/>
    <property type="match status" value="2"/>
</dbReference>
<sequence>MNRSKYKPVYFRTFPLHHAAANCNVVEVQRQLDAGANPYQPTEEGLTALHAAVANNSVAVVDLLLKRYVADISIASDTVRHRFLWKAEQVEWKKRPILIAWTEEDCQATLVQAASCPAGIPLNLQVFVLLRQPQEGHYFVALDVCNRSKRTDTLRLIRALLPNGVLSLDRSDLRVSAVNYLHMACSYAKKEIIAMLIGKGASLAFHSGEDHSTPFMAACDGLRKDIAAFLAENYLDRFDPGACNNQDYNALHKMFLRQHTGMVERIVQIMLNYRMSKHRETKLHALSQIFRYDAAEYKYISIWSFANSAPMKKLCSKYIILGQFDLRTRFEGSTLLGTCIERGIALDYCLQEIEADLDLLRMEEDHTGTNVLHKLIRCKRLSFVNDLYSKHGSVVKEIFEIENSVYKPAFDLLEILVQNMDEDGLVFVLEQHRDYYLKDKEHLVNLTIKKPCMNKAAHERLCEITIRKIPQLEATLADWHNSSDWQDNAFNDLVLNLRDSFTKTIVQLEANDRRLDDYVNSNGRTLLHAAVDFCAEELVTKLLARHFDVMKKDAKGCLPIHLVRRSESIFEMLLAENETGQLEYINDAGYNLLHISCKNGLSGAPLEKLLEHGMDVNDTAPDGHLPLSLASCCGTVRFLVNHGARVELLNEHLFSDRLPNMNYCAVWELIPHIATADWFKSCAHLLLPWMVGNEIRERSTERDLEKHEDIRRVIFDSFYQHSKEEASKLFSRVCHNAIVCCARWFLEYDYDLDYDCRYWNCWNSTPLLGLFTYLEEPNFEVVEKLLHKSVDVNAVDDRKRTPLIALAEFFKFTQSYGHSLETFRLLLKKEAKLDEQDYSGNTALHYAFQWEQWELVEFLIDSGARTSIKNASNKLASEMVSAHSRCLFGFIR</sequence>
<proteinExistence type="predicted"/>
<evidence type="ECO:0000256" key="1">
    <source>
        <dbReference type="ARBA" id="ARBA00022737"/>
    </source>
</evidence>
<dbReference type="Gene3D" id="1.25.40.20">
    <property type="entry name" value="Ankyrin repeat-containing domain"/>
    <property type="match status" value="4"/>
</dbReference>
<keyword evidence="5" id="KW-1185">Reference proteome</keyword>
<keyword evidence="1" id="KW-0677">Repeat</keyword>
<reference evidence="4" key="1">
    <citation type="submission" date="2024-04" db="UniProtKB">
        <authorList>
            <consortium name="EnsemblMetazoa"/>
        </authorList>
    </citation>
    <scope>IDENTIFICATION</scope>
    <source>
        <strain evidence="4">EBRO</strain>
    </source>
</reference>
<name>A0AAG5D6A5_ANOAO</name>
<organism evidence="4 5">
    <name type="scientific">Anopheles atroparvus</name>
    <name type="common">European mosquito</name>
    <dbReference type="NCBI Taxonomy" id="41427"/>
    <lineage>
        <taxon>Eukaryota</taxon>
        <taxon>Metazoa</taxon>
        <taxon>Ecdysozoa</taxon>
        <taxon>Arthropoda</taxon>
        <taxon>Hexapoda</taxon>
        <taxon>Insecta</taxon>
        <taxon>Pterygota</taxon>
        <taxon>Neoptera</taxon>
        <taxon>Endopterygota</taxon>
        <taxon>Diptera</taxon>
        <taxon>Nematocera</taxon>
        <taxon>Culicoidea</taxon>
        <taxon>Culicidae</taxon>
        <taxon>Anophelinae</taxon>
        <taxon>Anopheles</taxon>
    </lineage>
</organism>
<dbReference type="InterPro" id="IPR002110">
    <property type="entry name" value="Ankyrin_rpt"/>
</dbReference>
<dbReference type="SMART" id="SM00248">
    <property type="entry name" value="ANK"/>
    <property type="match status" value="11"/>
</dbReference>
<evidence type="ECO:0000256" key="2">
    <source>
        <dbReference type="ARBA" id="ARBA00023043"/>
    </source>
</evidence>
<feature type="repeat" description="ANK" evidence="3">
    <location>
        <begin position="839"/>
        <end position="871"/>
    </location>
</feature>
<accession>A0AAG5D6A5</accession>
<evidence type="ECO:0000256" key="3">
    <source>
        <dbReference type="PROSITE-ProRule" id="PRU00023"/>
    </source>
</evidence>
<evidence type="ECO:0000313" key="4">
    <source>
        <dbReference type="EnsemblMetazoa" id="ENSAATROPP006394"/>
    </source>
</evidence>